<feature type="compositionally biased region" description="Low complexity" evidence="1">
    <location>
        <begin position="372"/>
        <end position="382"/>
    </location>
</feature>
<name>A0A6A6RSJ3_9PLEO</name>
<evidence type="ECO:0008006" key="5">
    <source>
        <dbReference type="Google" id="ProtNLM"/>
    </source>
</evidence>
<gene>
    <name evidence="3" type="ORF">P280DRAFT_109748</name>
</gene>
<feature type="region of interest" description="Disordered" evidence="1">
    <location>
        <begin position="49"/>
        <end position="180"/>
    </location>
</feature>
<feature type="compositionally biased region" description="Polar residues" evidence="1">
    <location>
        <begin position="69"/>
        <end position="81"/>
    </location>
</feature>
<protein>
    <recommendedName>
        <fullName evidence="5">TPX2 C-terminal domain-containing protein</fullName>
    </recommendedName>
</protein>
<evidence type="ECO:0000313" key="3">
    <source>
        <dbReference type="EMBL" id="KAF2637611.1"/>
    </source>
</evidence>
<feature type="compositionally biased region" description="Low complexity" evidence="1">
    <location>
        <begin position="308"/>
        <end position="318"/>
    </location>
</feature>
<proteinExistence type="predicted"/>
<evidence type="ECO:0000256" key="2">
    <source>
        <dbReference type="SAM" id="SignalP"/>
    </source>
</evidence>
<dbReference type="Proteomes" id="UP000799753">
    <property type="component" value="Unassembled WGS sequence"/>
</dbReference>
<feature type="compositionally biased region" description="Polar residues" evidence="1">
    <location>
        <begin position="125"/>
        <end position="143"/>
    </location>
</feature>
<evidence type="ECO:0000313" key="4">
    <source>
        <dbReference type="Proteomes" id="UP000799753"/>
    </source>
</evidence>
<feature type="region of interest" description="Disordered" evidence="1">
    <location>
        <begin position="213"/>
        <end position="402"/>
    </location>
</feature>
<dbReference type="AlphaFoldDB" id="A0A6A6RSJ3"/>
<keyword evidence="4" id="KW-1185">Reference proteome</keyword>
<accession>A0A6A6RSJ3</accession>
<feature type="compositionally biased region" description="Polar residues" evidence="1">
    <location>
        <begin position="103"/>
        <end position="117"/>
    </location>
</feature>
<feature type="compositionally biased region" description="Basic residues" evidence="1">
    <location>
        <begin position="334"/>
        <end position="347"/>
    </location>
</feature>
<reference evidence="3" key="1">
    <citation type="journal article" date="2020" name="Stud. Mycol.">
        <title>101 Dothideomycetes genomes: a test case for predicting lifestyles and emergence of pathogens.</title>
        <authorList>
            <person name="Haridas S."/>
            <person name="Albert R."/>
            <person name="Binder M."/>
            <person name="Bloem J."/>
            <person name="Labutti K."/>
            <person name="Salamov A."/>
            <person name="Andreopoulos B."/>
            <person name="Baker S."/>
            <person name="Barry K."/>
            <person name="Bills G."/>
            <person name="Bluhm B."/>
            <person name="Cannon C."/>
            <person name="Castanera R."/>
            <person name="Culley D."/>
            <person name="Daum C."/>
            <person name="Ezra D."/>
            <person name="Gonzalez J."/>
            <person name="Henrissat B."/>
            <person name="Kuo A."/>
            <person name="Liang C."/>
            <person name="Lipzen A."/>
            <person name="Lutzoni F."/>
            <person name="Magnuson J."/>
            <person name="Mondo S."/>
            <person name="Nolan M."/>
            <person name="Ohm R."/>
            <person name="Pangilinan J."/>
            <person name="Park H.-J."/>
            <person name="Ramirez L."/>
            <person name="Alfaro M."/>
            <person name="Sun H."/>
            <person name="Tritt A."/>
            <person name="Yoshinaga Y."/>
            <person name="Zwiers L.-H."/>
            <person name="Turgeon B."/>
            <person name="Goodwin S."/>
            <person name="Spatafora J."/>
            <person name="Crous P."/>
            <person name="Grigoriev I."/>
        </authorList>
    </citation>
    <scope>NUCLEOTIDE SEQUENCE</scope>
    <source>
        <strain evidence="3">CBS 473.64</strain>
    </source>
</reference>
<feature type="chain" id="PRO_5025615029" description="TPX2 C-terminal domain-containing protein" evidence="2">
    <location>
        <begin position="17"/>
        <end position="402"/>
    </location>
</feature>
<keyword evidence="2" id="KW-0732">Signal</keyword>
<organism evidence="3 4">
    <name type="scientific">Massarina eburnea CBS 473.64</name>
    <dbReference type="NCBI Taxonomy" id="1395130"/>
    <lineage>
        <taxon>Eukaryota</taxon>
        <taxon>Fungi</taxon>
        <taxon>Dikarya</taxon>
        <taxon>Ascomycota</taxon>
        <taxon>Pezizomycotina</taxon>
        <taxon>Dothideomycetes</taxon>
        <taxon>Pleosporomycetidae</taxon>
        <taxon>Pleosporales</taxon>
        <taxon>Massarineae</taxon>
        <taxon>Massarinaceae</taxon>
        <taxon>Massarina</taxon>
    </lineage>
</organism>
<evidence type="ECO:0000256" key="1">
    <source>
        <dbReference type="SAM" id="MobiDB-lite"/>
    </source>
</evidence>
<sequence length="402" mass="43954">MMYLFQILPLFVLSYASLFVYNPVDTPSHLVLDPSPTLPVFTTAPIQARATGKPKRPIPAARVRPPPYSLTSLRPPTQSIRLHNPPAASLRPPPFREKRRTSTGRTTKVSSTKNTMPTGKETKKPSATKNMSTTAKPTTTKKVSVTRKPSQSTKTKKPSTTKVVAAEETSPTSTKTPKHEKRMGLFEGLVHARQVAAAQEVQKAKESRKALKIAVQTEAPNKDEERKGKTAKKSMMGSFFWPTRTSPLRHRTGAVKPTVTVKEDAASAASGGSKTRGGWNGKGQVKRKSSTSKSKPSESTKRPKLTEESSSSEPTSPSKPKKVHKPVQPPKLAFKVRSKSPPPKKIKPTPSKEPSEEPSKAHSPTKAKASRSKSSNAHMFFPFGPPPQRRPSSMKVEPDTQR</sequence>
<feature type="signal peptide" evidence="2">
    <location>
        <begin position="1"/>
        <end position="16"/>
    </location>
</feature>
<dbReference type="EMBL" id="MU006793">
    <property type="protein sequence ID" value="KAF2637611.1"/>
    <property type="molecule type" value="Genomic_DNA"/>
</dbReference>
<feature type="compositionally biased region" description="Basic and acidic residues" evidence="1">
    <location>
        <begin position="295"/>
        <end position="307"/>
    </location>
</feature>